<feature type="transmembrane region" description="Helical" evidence="4">
    <location>
        <begin position="271"/>
        <end position="290"/>
    </location>
</feature>
<dbReference type="Gene3D" id="1.20.1250.20">
    <property type="entry name" value="MFS general substrate transporter like domains"/>
    <property type="match status" value="1"/>
</dbReference>
<dbReference type="EMBL" id="LR536450">
    <property type="protein sequence ID" value="VFU09093.1"/>
    <property type="molecule type" value="Genomic_DNA"/>
</dbReference>
<sequence length="392" mass="40879">MTPRLTFILAAACGLIVANLYYAQPVAGVIGAELAMTPAAVGLLVTFSQVGYGLGLILVVPLGDILENRRLIASCLAVSVIALLGMVIAPSAGAVLAAALLIGLTCVAAQIIVPFAAHLASDDTRGRVVGDIMSGLLLGIMLARPASSFLTHWLGWRSVFLVSACLMAALSLALLRTLPRWRPKAELNYFGILRSLATLVRKTPVLRRRISYHAPLFAAFSLFWTAAPLLLAGPKFGLSQQGIALFALFGAGGAIIAPFAGRAADRGDTQIMTGVAIASVAIAFGIAWIAGEMASIALLAAAAIVLDMGVSAHLVLSQRAIFSLGDEARSRLNGIFIAAFFMGGAIGSAVSSLAFAKGGWPLASLTGIAFALVSFACYLTEPHLFRRRKIKH</sequence>
<feature type="transmembrane region" description="Helical" evidence="4">
    <location>
        <begin position="362"/>
        <end position="380"/>
    </location>
</feature>
<evidence type="ECO:0000256" key="1">
    <source>
        <dbReference type="ARBA" id="ARBA00022692"/>
    </source>
</evidence>
<organism evidence="6 7">
    <name type="scientific">Methylocella tundrae</name>
    <dbReference type="NCBI Taxonomy" id="227605"/>
    <lineage>
        <taxon>Bacteria</taxon>
        <taxon>Pseudomonadati</taxon>
        <taxon>Pseudomonadota</taxon>
        <taxon>Alphaproteobacteria</taxon>
        <taxon>Hyphomicrobiales</taxon>
        <taxon>Beijerinckiaceae</taxon>
        <taxon>Methylocella</taxon>
    </lineage>
</organism>
<feature type="transmembrane region" description="Helical" evidence="4">
    <location>
        <begin position="71"/>
        <end position="89"/>
    </location>
</feature>
<feature type="transmembrane region" description="Helical" evidence="4">
    <location>
        <begin position="243"/>
        <end position="264"/>
    </location>
</feature>
<feature type="transmembrane region" description="Helical" evidence="4">
    <location>
        <begin position="95"/>
        <end position="116"/>
    </location>
</feature>
<evidence type="ECO:0000256" key="4">
    <source>
        <dbReference type="SAM" id="Phobius"/>
    </source>
</evidence>
<feature type="transmembrane region" description="Helical" evidence="4">
    <location>
        <begin position="38"/>
        <end position="59"/>
    </location>
</feature>
<dbReference type="InterPro" id="IPR036259">
    <property type="entry name" value="MFS_trans_sf"/>
</dbReference>
<feature type="transmembrane region" description="Helical" evidence="4">
    <location>
        <begin position="153"/>
        <end position="175"/>
    </location>
</feature>
<feature type="transmembrane region" description="Helical" evidence="4">
    <location>
        <begin position="210"/>
        <end position="231"/>
    </location>
</feature>
<dbReference type="PANTHER" id="PTHR42910">
    <property type="entry name" value="TRANSPORTER SCO4007-RELATED"/>
    <property type="match status" value="1"/>
</dbReference>
<dbReference type="SUPFAM" id="SSF103473">
    <property type="entry name" value="MFS general substrate transporter"/>
    <property type="match status" value="1"/>
</dbReference>
<dbReference type="Pfam" id="PF07690">
    <property type="entry name" value="MFS_1"/>
    <property type="match status" value="1"/>
</dbReference>
<keyword evidence="1 4" id="KW-0812">Transmembrane</keyword>
<feature type="transmembrane region" description="Helical" evidence="4">
    <location>
        <begin position="336"/>
        <end position="356"/>
    </location>
</feature>
<dbReference type="InterPro" id="IPR011701">
    <property type="entry name" value="MFS"/>
</dbReference>
<reference evidence="6 7" key="1">
    <citation type="submission" date="2019-03" db="EMBL/GenBank/DDBJ databases">
        <authorList>
            <person name="Kox A.R. M."/>
        </authorList>
    </citation>
    <scope>NUCLEOTIDE SEQUENCE [LARGE SCALE GENOMIC DNA]</scope>
    <source>
        <strain evidence="6">MTUNDRAET4 annotated genome</strain>
    </source>
</reference>
<dbReference type="Proteomes" id="UP000294360">
    <property type="component" value="Chromosome"/>
</dbReference>
<dbReference type="PANTHER" id="PTHR42910:SF1">
    <property type="entry name" value="MAJOR FACILITATOR SUPERFAMILY (MFS) PROFILE DOMAIN-CONTAINING PROTEIN"/>
    <property type="match status" value="1"/>
</dbReference>
<dbReference type="PROSITE" id="PS50850">
    <property type="entry name" value="MFS"/>
    <property type="match status" value="1"/>
</dbReference>
<protein>
    <submittedName>
        <fullName evidence="6">Uncharacterized MFS-type transporter YdeR</fullName>
    </submittedName>
</protein>
<feature type="transmembrane region" description="Helical" evidence="4">
    <location>
        <begin position="296"/>
        <end position="316"/>
    </location>
</feature>
<evidence type="ECO:0000256" key="3">
    <source>
        <dbReference type="ARBA" id="ARBA00023136"/>
    </source>
</evidence>
<dbReference type="CDD" id="cd17324">
    <property type="entry name" value="MFS_NepI_like"/>
    <property type="match status" value="1"/>
</dbReference>
<gene>
    <name evidence="6" type="primary">ydeR</name>
    <name evidence="6" type="ORF">MTUNDRAET4_2200</name>
</gene>
<evidence type="ECO:0000256" key="2">
    <source>
        <dbReference type="ARBA" id="ARBA00022989"/>
    </source>
</evidence>
<proteinExistence type="predicted"/>
<dbReference type="KEGG" id="mtun:MTUNDRAET4_2200"/>
<dbReference type="AlphaFoldDB" id="A0A4V6IMN4"/>
<keyword evidence="2 4" id="KW-1133">Transmembrane helix</keyword>
<evidence type="ECO:0000313" key="6">
    <source>
        <dbReference type="EMBL" id="VFU09093.1"/>
    </source>
</evidence>
<feature type="transmembrane region" description="Helical" evidence="4">
    <location>
        <begin position="128"/>
        <end position="147"/>
    </location>
</feature>
<dbReference type="RefSeq" id="WP_244605778.1">
    <property type="nucleotide sequence ID" value="NZ_CP139089.1"/>
</dbReference>
<evidence type="ECO:0000259" key="5">
    <source>
        <dbReference type="PROSITE" id="PS50850"/>
    </source>
</evidence>
<feature type="domain" description="Major facilitator superfamily (MFS) profile" evidence="5">
    <location>
        <begin position="1"/>
        <end position="389"/>
    </location>
</feature>
<name>A0A4V6IMN4_METTU</name>
<keyword evidence="3 4" id="KW-0472">Membrane</keyword>
<dbReference type="GO" id="GO:0022857">
    <property type="term" value="F:transmembrane transporter activity"/>
    <property type="evidence" value="ECO:0007669"/>
    <property type="project" value="InterPro"/>
</dbReference>
<dbReference type="InterPro" id="IPR020846">
    <property type="entry name" value="MFS_dom"/>
</dbReference>
<accession>A0A4V6IMN4</accession>
<evidence type="ECO:0000313" key="7">
    <source>
        <dbReference type="Proteomes" id="UP000294360"/>
    </source>
</evidence>